<gene>
    <name evidence="16" type="ORF">HLPR_10120</name>
</gene>
<organism evidence="16 17">
    <name type="scientific">Helicovermis profundi</name>
    <dbReference type="NCBI Taxonomy" id="3065157"/>
    <lineage>
        <taxon>Bacteria</taxon>
        <taxon>Bacillati</taxon>
        <taxon>Bacillota</taxon>
        <taxon>Clostridia</taxon>
        <taxon>Helicovermis</taxon>
    </lineage>
</organism>
<dbReference type="SUPFAM" id="SSF158472">
    <property type="entry name" value="HAMP domain-like"/>
    <property type="match status" value="1"/>
</dbReference>
<dbReference type="SMART" id="SM00388">
    <property type="entry name" value="HisKA"/>
    <property type="match status" value="1"/>
</dbReference>
<dbReference type="GO" id="GO:0000155">
    <property type="term" value="F:phosphorelay sensor kinase activity"/>
    <property type="evidence" value="ECO:0007669"/>
    <property type="project" value="InterPro"/>
</dbReference>
<dbReference type="PROSITE" id="PS50885">
    <property type="entry name" value="HAMP"/>
    <property type="match status" value="1"/>
</dbReference>
<dbReference type="SUPFAM" id="SSF47384">
    <property type="entry name" value="Homodimeric domain of signal transducing histidine kinase"/>
    <property type="match status" value="1"/>
</dbReference>
<keyword evidence="10" id="KW-0902">Two-component regulatory system</keyword>
<evidence type="ECO:0000313" key="17">
    <source>
        <dbReference type="Proteomes" id="UP001321786"/>
    </source>
</evidence>
<dbReference type="PANTHER" id="PTHR45453:SF1">
    <property type="entry name" value="PHOSPHATE REGULON SENSOR PROTEIN PHOR"/>
    <property type="match status" value="1"/>
</dbReference>
<dbReference type="PANTHER" id="PTHR45453">
    <property type="entry name" value="PHOSPHATE REGULON SENSOR PROTEIN PHOR"/>
    <property type="match status" value="1"/>
</dbReference>
<evidence type="ECO:0000256" key="9">
    <source>
        <dbReference type="ARBA" id="ARBA00022840"/>
    </source>
</evidence>
<dbReference type="GO" id="GO:0016036">
    <property type="term" value="P:cellular response to phosphate starvation"/>
    <property type="evidence" value="ECO:0007669"/>
    <property type="project" value="TreeGrafter"/>
</dbReference>
<keyword evidence="17" id="KW-1185">Reference proteome</keyword>
<protein>
    <recommendedName>
        <fullName evidence="3">histidine kinase</fullName>
        <ecNumber evidence="3">2.7.13.3</ecNumber>
    </recommendedName>
</protein>
<dbReference type="InterPro" id="IPR050351">
    <property type="entry name" value="BphY/WalK/GraS-like"/>
</dbReference>
<feature type="domain" description="Histidine kinase" evidence="13">
    <location>
        <begin position="367"/>
        <end position="584"/>
    </location>
</feature>
<keyword evidence="12" id="KW-1133">Transmembrane helix</keyword>
<evidence type="ECO:0000256" key="8">
    <source>
        <dbReference type="ARBA" id="ARBA00022777"/>
    </source>
</evidence>
<dbReference type="InterPro" id="IPR003661">
    <property type="entry name" value="HisK_dim/P_dom"/>
</dbReference>
<dbReference type="Pfam" id="PF00672">
    <property type="entry name" value="HAMP"/>
    <property type="match status" value="1"/>
</dbReference>
<dbReference type="GO" id="GO:0005524">
    <property type="term" value="F:ATP binding"/>
    <property type="evidence" value="ECO:0007669"/>
    <property type="project" value="UniProtKB-KW"/>
</dbReference>
<feature type="domain" description="HAMP" evidence="15">
    <location>
        <begin position="187"/>
        <end position="239"/>
    </location>
</feature>
<dbReference type="InterPro" id="IPR036890">
    <property type="entry name" value="HATPase_C_sf"/>
</dbReference>
<feature type="transmembrane region" description="Helical" evidence="12">
    <location>
        <begin position="167"/>
        <end position="187"/>
    </location>
</feature>
<reference evidence="16 17" key="1">
    <citation type="submission" date="2023-08" db="EMBL/GenBank/DDBJ databases">
        <title>Helicovermis profunda gen. nov., sp. nov., a novel mesophilic, fermentative bacterium within the Bacillota from a deep-sea hydrothermal vent chimney.</title>
        <authorList>
            <person name="Miyazaki U."/>
            <person name="Mizutani D."/>
            <person name="Hashimoto Y."/>
            <person name="Tame A."/>
            <person name="Sawayama S."/>
            <person name="Miyazaki J."/>
            <person name="Takai K."/>
            <person name="Nakagawa S."/>
        </authorList>
    </citation>
    <scope>NUCLEOTIDE SEQUENCE [LARGE SCALE GENOMIC DNA]</scope>
    <source>
        <strain evidence="16 17">S502</strain>
    </source>
</reference>
<dbReference type="CDD" id="cd06225">
    <property type="entry name" value="HAMP"/>
    <property type="match status" value="1"/>
</dbReference>
<dbReference type="PROSITE" id="PS50109">
    <property type="entry name" value="HIS_KIN"/>
    <property type="match status" value="1"/>
</dbReference>
<dbReference type="InterPro" id="IPR003594">
    <property type="entry name" value="HATPase_dom"/>
</dbReference>
<dbReference type="Gene3D" id="3.30.565.10">
    <property type="entry name" value="Histidine kinase-like ATPase, C-terminal domain"/>
    <property type="match status" value="1"/>
</dbReference>
<evidence type="ECO:0000256" key="3">
    <source>
        <dbReference type="ARBA" id="ARBA00012438"/>
    </source>
</evidence>
<evidence type="ECO:0000259" key="14">
    <source>
        <dbReference type="PROSITE" id="PS50112"/>
    </source>
</evidence>
<dbReference type="SMART" id="SM00387">
    <property type="entry name" value="HATPase_c"/>
    <property type="match status" value="1"/>
</dbReference>
<feature type="transmembrane region" description="Helical" evidence="12">
    <location>
        <begin position="6"/>
        <end position="27"/>
    </location>
</feature>
<dbReference type="RefSeq" id="WP_338536988.1">
    <property type="nucleotide sequence ID" value="NZ_AP028654.1"/>
</dbReference>
<dbReference type="GO" id="GO:0005886">
    <property type="term" value="C:plasma membrane"/>
    <property type="evidence" value="ECO:0007669"/>
    <property type="project" value="UniProtKB-SubCell"/>
</dbReference>
<name>A0AAU9E270_9FIRM</name>
<evidence type="ECO:0000259" key="15">
    <source>
        <dbReference type="PROSITE" id="PS50885"/>
    </source>
</evidence>
<dbReference type="InterPro" id="IPR005467">
    <property type="entry name" value="His_kinase_dom"/>
</dbReference>
<evidence type="ECO:0000256" key="11">
    <source>
        <dbReference type="ARBA" id="ARBA00023136"/>
    </source>
</evidence>
<dbReference type="Pfam" id="PF00989">
    <property type="entry name" value="PAS"/>
    <property type="match status" value="1"/>
</dbReference>
<dbReference type="Gene3D" id="1.10.287.130">
    <property type="match status" value="1"/>
</dbReference>
<evidence type="ECO:0000256" key="10">
    <source>
        <dbReference type="ARBA" id="ARBA00023012"/>
    </source>
</evidence>
<dbReference type="InterPro" id="IPR003660">
    <property type="entry name" value="HAMP_dom"/>
</dbReference>
<evidence type="ECO:0000256" key="1">
    <source>
        <dbReference type="ARBA" id="ARBA00000085"/>
    </source>
</evidence>
<keyword evidence="12" id="KW-0812">Transmembrane</keyword>
<evidence type="ECO:0000256" key="6">
    <source>
        <dbReference type="ARBA" id="ARBA00022679"/>
    </source>
</evidence>
<dbReference type="FunFam" id="3.30.565.10:FF:000023">
    <property type="entry name" value="PAS domain-containing sensor histidine kinase"/>
    <property type="match status" value="1"/>
</dbReference>
<evidence type="ECO:0000256" key="5">
    <source>
        <dbReference type="ARBA" id="ARBA00022553"/>
    </source>
</evidence>
<dbReference type="AlphaFoldDB" id="A0AAU9E270"/>
<keyword evidence="6" id="KW-0808">Transferase</keyword>
<keyword evidence="4" id="KW-1003">Cell membrane</keyword>
<dbReference type="CDD" id="cd00130">
    <property type="entry name" value="PAS"/>
    <property type="match status" value="1"/>
</dbReference>
<comment type="catalytic activity">
    <reaction evidence="1">
        <text>ATP + protein L-histidine = ADP + protein N-phospho-L-histidine.</text>
        <dbReference type="EC" id="2.7.13.3"/>
    </reaction>
</comment>
<dbReference type="InterPro" id="IPR013767">
    <property type="entry name" value="PAS_fold"/>
</dbReference>
<keyword evidence="9" id="KW-0067">ATP-binding</keyword>
<comment type="subcellular location">
    <subcellularLocation>
        <location evidence="2">Cell membrane</location>
    </subcellularLocation>
</comment>
<dbReference type="PROSITE" id="PS50112">
    <property type="entry name" value="PAS"/>
    <property type="match status" value="1"/>
</dbReference>
<proteinExistence type="predicted"/>
<dbReference type="InterPro" id="IPR004358">
    <property type="entry name" value="Sig_transdc_His_kin-like_C"/>
</dbReference>
<dbReference type="Pfam" id="PF02518">
    <property type="entry name" value="HATPase_c"/>
    <property type="match status" value="1"/>
</dbReference>
<evidence type="ECO:0000313" key="16">
    <source>
        <dbReference type="EMBL" id="BEP28681.1"/>
    </source>
</evidence>
<dbReference type="InterPro" id="IPR036097">
    <property type="entry name" value="HisK_dim/P_sf"/>
</dbReference>
<keyword evidence="8 16" id="KW-0418">Kinase</keyword>
<evidence type="ECO:0000256" key="12">
    <source>
        <dbReference type="SAM" id="Phobius"/>
    </source>
</evidence>
<accession>A0AAU9E270</accession>
<dbReference type="SMART" id="SM00304">
    <property type="entry name" value="HAMP"/>
    <property type="match status" value="1"/>
</dbReference>
<keyword evidence="5" id="KW-0597">Phosphoprotein</keyword>
<evidence type="ECO:0000259" key="13">
    <source>
        <dbReference type="PROSITE" id="PS50109"/>
    </source>
</evidence>
<dbReference type="SMART" id="SM00091">
    <property type="entry name" value="PAS"/>
    <property type="match status" value="1"/>
</dbReference>
<dbReference type="KEGG" id="hprf:HLPR_10120"/>
<evidence type="ECO:0000256" key="2">
    <source>
        <dbReference type="ARBA" id="ARBA00004236"/>
    </source>
</evidence>
<dbReference type="Pfam" id="PF00512">
    <property type="entry name" value="HisKA"/>
    <property type="match status" value="1"/>
</dbReference>
<dbReference type="EC" id="2.7.13.3" evidence="3"/>
<dbReference type="Gene3D" id="6.10.340.10">
    <property type="match status" value="1"/>
</dbReference>
<evidence type="ECO:0000256" key="7">
    <source>
        <dbReference type="ARBA" id="ARBA00022741"/>
    </source>
</evidence>
<dbReference type="CDD" id="cd00082">
    <property type="entry name" value="HisKA"/>
    <property type="match status" value="1"/>
</dbReference>
<dbReference type="PRINTS" id="PR00344">
    <property type="entry name" value="BCTRLSENSOR"/>
</dbReference>
<feature type="domain" description="PAS" evidence="14">
    <location>
        <begin position="244"/>
        <end position="295"/>
    </location>
</feature>
<dbReference type="Proteomes" id="UP001321786">
    <property type="component" value="Chromosome"/>
</dbReference>
<evidence type="ECO:0000256" key="4">
    <source>
        <dbReference type="ARBA" id="ARBA00022475"/>
    </source>
</evidence>
<dbReference type="Gene3D" id="3.30.450.20">
    <property type="entry name" value="PAS domain"/>
    <property type="match status" value="2"/>
</dbReference>
<keyword evidence="7" id="KW-0547">Nucleotide-binding</keyword>
<keyword evidence="11 12" id="KW-0472">Membrane</keyword>
<dbReference type="GO" id="GO:0006355">
    <property type="term" value="P:regulation of DNA-templated transcription"/>
    <property type="evidence" value="ECO:0007669"/>
    <property type="project" value="InterPro"/>
</dbReference>
<dbReference type="GO" id="GO:0004721">
    <property type="term" value="F:phosphoprotein phosphatase activity"/>
    <property type="evidence" value="ECO:0007669"/>
    <property type="project" value="TreeGrafter"/>
</dbReference>
<sequence>MQKKLNILLLIIIVIAVTSVGFVANNIMKANYIKSMEDKLISSGLVVQDYLMENKDITFKELNSYLVRIKGKINIRITVINYDGTVIADSDMSSDLDKLDNHKNRPEVKDAFNGKIGVSKRHSNTLNTDMYYVAMPLSINEYNYRVIRLSVPLENIREYNVSLIKELVIVMFFSVIISILLGSRFLYTIINPIYELSTATKRIANANFSEKIKSNFSDELGELAENFNKMGEELSKKINEFDKNANEMDAILSSTINGVVAVDNNKKVMFINPSAIKYIDLPDMLIKGKNIFDLLENTKMLESFKKLLLSDNNEEIELDLTKEYTKIITMYSNPIYYRQEKIGKLVVLQDVTNIRKLENMRKDFVANVSHELKTPLTSIKGFAETLLNGASDNKEVRNKFLKIIDVEAQRLSVLIEDILVLSEIENNSSYKESEIFIKNTTLTVIEMLKNQADKKGISINYFVEEKLPILVGNESWFKQMLINLIDNAVKYTQDKGEIFVKIYRDMDSKVVISIKDNGIGIDNVSIERLFERFYRVDKARSRDVGGTGLGLAIVKHVVISFDGEIDIKSEPLKGSEFIIKIPIN</sequence>
<dbReference type="CDD" id="cd00075">
    <property type="entry name" value="HATPase"/>
    <property type="match status" value="1"/>
</dbReference>
<dbReference type="FunFam" id="1.10.287.130:FF:000008">
    <property type="entry name" value="Two-component sensor histidine kinase"/>
    <property type="match status" value="1"/>
</dbReference>
<dbReference type="InterPro" id="IPR000014">
    <property type="entry name" value="PAS"/>
</dbReference>
<dbReference type="EMBL" id="AP028654">
    <property type="protein sequence ID" value="BEP28681.1"/>
    <property type="molecule type" value="Genomic_DNA"/>
</dbReference>
<dbReference type="SUPFAM" id="SSF55874">
    <property type="entry name" value="ATPase domain of HSP90 chaperone/DNA topoisomerase II/histidine kinase"/>
    <property type="match status" value="1"/>
</dbReference>